<dbReference type="EMBL" id="MNCJ02000320">
    <property type="protein sequence ID" value="KAF5806309.1"/>
    <property type="molecule type" value="Genomic_DNA"/>
</dbReference>
<dbReference type="STRING" id="4232.A0A251UR95"/>
<feature type="region of interest" description="Disordered" evidence="2">
    <location>
        <begin position="16"/>
        <end position="36"/>
    </location>
</feature>
<dbReference type="EC" id="2.3.1.-" evidence="3"/>
<dbReference type="Gramene" id="mRNA:HanXRQr2_Chr05g0219861">
    <property type="protein sequence ID" value="mRNA:HanXRQr2_Chr05g0219861"/>
    <property type="gene ID" value="HanXRQr2_Chr05g0219861"/>
</dbReference>
<dbReference type="Pfam" id="PF02458">
    <property type="entry name" value="Transferase"/>
    <property type="match status" value="1"/>
</dbReference>
<dbReference type="InterPro" id="IPR023213">
    <property type="entry name" value="CAT-like_dom_sf"/>
</dbReference>
<dbReference type="Gene3D" id="3.30.559.10">
    <property type="entry name" value="Chloramphenicol acetyltransferase-like domain"/>
    <property type="match status" value="2"/>
</dbReference>
<dbReference type="InParanoid" id="A0A251UR95"/>
<dbReference type="PANTHER" id="PTHR31642:SF316">
    <property type="entry name" value="PROTEIN ECERIFERUM 26-LIKE"/>
    <property type="match status" value="1"/>
</dbReference>
<accession>A0A251UR95</accession>
<evidence type="ECO:0000256" key="1">
    <source>
        <dbReference type="ARBA" id="ARBA00009861"/>
    </source>
</evidence>
<dbReference type="OrthoDB" id="671439at2759"/>
<proteinExistence type="inferred from homology"/>
<keyword evidence="3" id="KW-0012">Acyltransferase</keyword>
<organism evidence="4 5">
    <name type="scientific">Helianthus annuus</name>
    <name type="common">Common sunflower</name>
    <dbReference type="NCBI Taxonomy" id="4232"/>
    <lineage>
        <taxon>Eukaryota</taxon>
        <taxon>Viridiplantae</taxon>
        <taxon>Streptophyta</taxon>
        <taxon>Embryophyta</taxon>
        <taxon>Tracheophyta</taxon>
        <taxon>Spermatophyta</taxon>
        <taxon>Magnoliopsida</taxon>
        <taxon>eudicotyledons</taxon>
        <taxon>Gunneridae</taxon>
        <taxon>Pentapetalae</taxon>
        <taxon>asterids</taxon>
        <taxon>campanulids</taxon>
        <taxon>Asterales</taxon>
        <taxon>Asteraceae</taxon>
        <taxon>Asteroideae</taxon>
        <taxon>Heliantheae alliance</taxon>
        <taxon>Heliantheae</taxon>
        <taxon>Helianthus</taxon>
    </lineage>
</organism>
<dbReference type="OMA" id="GNWEVKC"/>
<dbReference type="GO" id="GO:0016747">
    <property type="term" value="F:acyltransferase activity, transferring groups other than amino-acyl groups"/>
    <property type="evidence" value="ECO:0000318"/>
    <property type="project" value="GO_Central"/>
</dbReference>
<reference evidence="4" key="2">
    <citation type="submission" date="2017-02" db="EMBL/GenBank/DDBJ databases">
        <title>Sunflower complete genome.</title>
        <authorList>
            <person name="Langlade N."/>
            <person name="Munos S."/>
        </authorList>
    </citation>
    <scope>NUCLEOTIDE SEQUENCE [LARGE SCALE GENOMIC DNA]</scope>
    <source>
        <tissue evidence="4">Leaves</tissue>
    </source>
</reference>
<gene>
    <name evidence="4" type="ORF">HannXRQ_Chr05g0149281</name>
    <name evidence="3" type="ORF">HanXRQr2_Chr05g0219861</name>
</gene>
<evidence type="ECO:0000313" key="3">
    <source>
        <dbReference type="EMBL" id="KAF5806309.1"/>
    </source>
</evidence>
<dbReference type="EMBL" id="CM007894">
    <property type="protein sequence ID" value="OTG25589.1"/>
    <property type="molecule type" value="Genomic_DNA"/>
</dbReference>
<protein>
    <submittedName>
        <fullName evidence="3 4">Transferase</fullName>
        <ecNumber evidence="3">2.3.1.-</ecNumber>
    </submittedName>
</protein>
<evidence type="ECO:0000313" key="5">
    <source>
        <dbReference type="Proteomes" id="UP000215914"/>
    </source>
</evidence>
<sequence>MSGSNQHQVNVHSRLTVVSSIPTEPTGHTTPLNPLDHTMGSHSVHIIYYYRTSPFSKQGRYAMDLDNVRIALSDLLSKYPRMTGRLVRDVDGKWEVRYNDAGVRMFKATVGTTMDEWLRSADESDERNLTVWEDMPDGNPTSWSPFRIQISEFEGGGLAIGISFPHLLADPTSAVLFHKSWTDAEHGDPTGHDPPILILPPLHNRPSPTTTENTSTTIKYLQKNSKLSPISSTKMATFSFKFSNTMIKQGLSKFADKCANATPFEYLTALFWLQIIKLKTLMADSDTHSISLCVDARKLLDVPIPMKFFGNALTFSQLCVQNEVLKGDNGLAEVVRLVHDHINGIKKDDVVSMIDWLESSPEAIDGVYPKGVQMYGPELTCVSLEHLMDPKGEFESLVYESKFRNNEKPVHVSYHVGKAEGVGLIIVAPSPEGGLSRTVTVTMPAEEVVKLCEDPVIMGMEPTMIVSGRR</sequence>
<dbReference type="PANTHER" id="PTHR31642">
    <property type="entry name" value="TRICHOTHECENE 3-O-ACETYLTRANSFERASE"/>
    <property type="match status" value="1"/>
</dbReference>
<evidence type="ECO:0000313" key="4">
    <source>
        <dbReference type="EMBL" id="OTG25589.1"/>
    </source>
</evidence>
<dbReference type="AlphaFoldDB" id="A0A251UR95"/>
<comment type="similarity">
    <text evidence="1">Belongs to the plant acyltransferase family.</text>
</comment>
<evidence type="ECO:0000256" key="2">
    <source>
        <dbReference type="SAM" id="MobiDB-lite"/>
    </source>
</evidence>
<dbReference type="SUPFAM" id="SSF52777">
    <property type="entry name" value="CoA-dependent acyltransferases"/>
    <property type="match status" value="1"/>
</dbReference>
<feature type="compositionally biased region" description="Polar residues" evidence="2">
    <location>
        <begin position="16"/>
        <end position="32"/>
    </location>
</feature>
<reference evidence="3 5" key="1">
    <citation type="journal article" date="2017" name="Nature">
        <title>The sunflower genome provides insights into oil metabolism, flowering and Asterid evolution.</title>
        <authorList>
            <person name="Badouin H."/>
            <person name="Gouzy J."/>
            <person name="Grassa C.J."/>
            <person name="Murat F."/>
            <person name="Staton S.E."/>
            <person name="Cottret L."/>
            <person name="Lelandais-Briere C."/>
            <person name="Owens G.L."/>
            <person name="Carrere S."/>
            <person name="Mayjonade B."/>
            <person name="Legrand L."/>
            <person name="Gill N."/>
            <person name="Kane N.C."/>
            <person name="Bowers J.E."/>
            <person name="Hubner S."/>
            <person name="Bellec A."/>
            <person name="Berard A."/>
            <person name="Berges H."/>
            <person name="Blanchet N."/>
            <person name="Boniface M.C."/>
            <person name="Brunel D."/>
            <person name="Catrice O."/>
            <person name="Chaidir N."/>
            <person name="Claudel C."/>
            <person name="Donnadieu C."/>
            <person name="Faraut T."/>
            <person name="Fievet G."/>
            <person name="Helmstetter N."/>
            <person name="King M."/>
            <person name="Knapp S.J."/>
            <person name="Lai Z."/>
            <person name="Le Paslier M.C."/>
            <person name="Lippi Y."/>
            <person name="Lorenzon L."/>
            <person name="Mandel J.R."/>
            <person name="Marage G."/>
            <person name="Marchand G."/>
            <person name="Marquand E."/>
            <person name="Bret-Mestries E."/>
            <person name="Morien E."/>
            <person name="Nambeesan S."/>
            <person name="Nguyen T."/>
            <person name="Pegot-Espagnet P."/>
            <person name="Pouilly N."/>
            <person name="Raftis F."/>
            <person name="Sallet E."/>
            <person name="Schiex T."/>
            <person name="Thomas J."/>
            <person name="Vandecasteele C."/>
            <person name="Vares D."/>
            <person name="Vear F."/>
            <person name="Vautrin S."/>
            <person name="Crespi M."/>
            <person name="Mangin B."/>
            <person name="Burke J.M."/>
            <person name="Salse J."/>
            <person name="Munos S."/>
            <person name="Vincourt P."/>
            <person name="Rieseberg L.H."/>
            <person name="Langlade N.B."/>
        </authorList>
    </citation>
    <scope>NUCLEOTIDE SEQUENCE [LARGE SCALE GENOMIC DNA]</scope>
    <source>
        <strain evidence="5">cv. SF193</strain>
        <tissue evidence="3">Leaves</tissue>
    </source>
</reference>
<dbReference type="Proteomes" id="UP000215914">
    <property type="component" value="Chromosome 5"/>
</dbReference>
<dbReference type="InterPro" id="IPR050317">
    <property type="entry name" value="Plant_Fungal_Acyltransferase"/>
</dbReference>
<reference evidence="3" key="3">
    <citation type="submission" date="2020-06" db="EMBL/GenBank/DDBJ databases">
        <title>Helianthus annuus Genome sequencing and assembly Release 2.</title>
        <authorList>
            <person name="Gouzy J."/>
            <person name="Langlade N."/>
            <person name="Munos S."/>
        </authorList>
    </citation>
    <scope>NUCLEOTIDE SEQUENCE</scope>
    <source>
        <tissue evidence="3">Leaves</tissue>
    </source>
</reference>
<keyword evidence="5" id="KW-1185">Reference proteome</keyword>
<name>A0A251UR95_HELAN</name>
<keyword evidence="4" id="KW-0808">Transferase</keyword>